<evidence type="ECO:0000256" key="9">
    <source>
        <dbReference type="ARBA" id="ARBA00023136"/>
    </source>
</evidence>
<keyword evidence="6" id="KW-0812">Transmembrane</keyword>
<evidence type="ECO:0000256" key="4">
    <source>
        <dbReference type="ARBA" id="ARBA00022475"/>
    </source>
</evidence>
<dbReference type="Gene3D" id="3.30.1150.10">
    <property type="match status" value="1"/>
</dbReference>
<reference evidence="12 13" key="1">
    <citation type="submission" date="2014-04" db="EMBL/GenBank/DDBJ databases">
        <title>Genome sequencing of Vibrio navarrensis strains.</title>
        <authorList>
            <person name="Gladney L.M."/>
            <person name="Katz L.S."/>
            <person name="Marino-Ramirez L."/>
            <person name="Jordan I.K."/>
        </authorList>
    </citation>
    <scope>NUCLEOTIDE SEQUENCE [LARGE SCALE GENOMIC DNA]</scope>
    <source>
        <strain evidence="12 13">ATCC 51183</strain>
    </source>
</reference>
<dbReference type="Proteomes" id="UP000029994">
    <property type="component" value="Unassembled WGS sequence"/>
</dbReference>
<dbReference type="RefSeq" id="WP_039427423.1">
    <property type="nucleotide sequence ID" value="NZ_CP061844.1"/>
</dbReference>
<organism evidence="12 13">
    <name type="scientific">Vibrio navarrensis</name>
    <dbReference type="NCBI Taxonomy" id="29495"/>
    <lineage>
        <taxon>Bacteria</taxon>
        <taxon>Pseudomonadati</taxon>
        <taxon>Pseudomonadota</taxon>
        <taxon>Gammaproteobacteria</taxon>
        <taxon>Vibrionales</taxon>
        <taxon>Vibrionaceae</taxon>
        <taxon>Vibrio</taxon>
    </lineage>
</organism>
<dbReference type="GO" id="GO:0031992">
    <property type="term" value="F:energy transducer activity"/>
    <property type="evidence" value="ECO:0007669"/>
    <property type="project" value="InterPro"/>
</dbReference>
<protein>
    <recommendedName>
        <fullName evidence="10">Protein TonB</fullName>
    </recommendedName>
</protein>
<dbReference type="NCBIfam" id="TIGR01352">
    <property type="entry name" value="tonB_Cterm"/>
    <property type="match status" value="1"/>
</dbReference>
<dbReference type="GO" id="GO:0005886">
    <property type="term" value="C:plasma membrane"/>
    <property type="evidence" value="ECO:0007669"/>
    <property type="project" value="UniProtKB-SubCell"/>
</dbReference>
<dbReference type="InterPro" id="IPR003538">
    <property type="entry name" value="TonB"/>
</dbReference>
<dbReference type="PRINTS" id="PR01374">
    <property type="entry name" value="TONBPROTEIN"/>
</dbReference>
<keyword evidence="13" id="KW-1185">Reference proteome</keyword>
<feature type="domain" description="TonB C-terminal" evidence="11">
    <location>
        <begin position="119"/>
        <end position="210"/>
    </location>
</feature>
<gene>
    <name evidence="12" type="ORF">EA26_11225</name>
</gene>
<keyword evidence="8" id="KW-1133">Transmembrane helix</keyword>
<dbReference type="PANTHER" id="PTHR33446:SF14">
    <property type="entry name" value="PROTEIN TONB"/>
    <property type="match status" value="1"/>
</dbReference>
<dbReference type="GO" id="GO:0030288">
    <property type="term" value="C:outer membrane-bounded periplasmic space"/>
    <property type="evidence" value="ECO:0007669"/>
    <property type="project" value="InterPro"/>
</dbReference>
<dbReference type="STRING" id="29495.EA26_11225"/>
<comment type="caution">
    <text evidence="12">The sequence shown here is derived from an EMBL/GenBank/DDBJ whole genome shotgun (WGS) entry which is preliminary data.</text>
</comment>
<dbReference type="SUPFAM" id="SSF74653">
    <property type="entry name" value="TolA/TonB C-terminal domain"/>
    <property type="match status" value="1"/>
</dbReference>
<dbReference type="GeneID" id="43683740"/>
<evidence type="ECO:0000256" key="7">
    <source>
        <dbReference type="ARBA" id="ARBA00022927"/>
    </source>
</evidence>
<dbReference type="PANTHER" id="PTHR33446">
    <property type="entry name" value="PROTEIN TONB-RELATED"/>
    <property type="match status" value="1"/>
</dbReference>
<evidence type="ECO:0000256" key="2">
    <source>
        <dbReference type="ARBA" id="ARBA00006555"/>
    </source>
</evidence>
<keyword evidence="7 10" id="KW-0653">Protein transport</keyword>
<dbReference type="eggNOG" id="COG0810">
    <property type="taxonomic scope" value="Bacteria"/>
</dbReference>
<dbReference type="InterPro" id="IPR051045">
    <property type="entry name" value="TonB-dependent_transducer"/>
</dbReference>
<evidence type="ECO:0000313" key="13">
    <source>
        <dbReference type="Proteomes" id="UP000029994"/>
    </source>
</evidence>
<dbReference type="InterPro" id="IPR037682">
    <property type="entry name" value="TonB_C"/>
</dbReference>
<keyword evidence="10" id="KW-0735">Signal-anchor</keyword>
<evidence type="ECO:0000256" key="1">
    <source>
        <dbReference type="ARBA" id="ARBA00004383"/>
    </source>
</evidence>
<evidence type="ECO:0000256" key="3">
    <source>
        <dbReference type="ARBA" id="ARBA00022448"/>
    </source>
</evidence>
<dbReference type="AlphaFoldDB" id="A0A099MFE8"/>
<dbReference type="GO" id="GO:0015031">
    <property type="term" value="P:protein transport"/>
    <property type="evidence" value="ECO:0007669"/>
    <property type="project" value="UniProtKB-UniRule"/>
</dbReference>
<comment type="function">
    <text evidence="10">Interacts with outer membrane receptor proteins that carry out high-affinity binding and energy dependent uptake into the periplasmic space of specific substrates. It could act to transduce energy from the cytoplasmic membrane to specific energy-requiring processes in the outer membrane, resulting in the release into the periplasm of ligands bound by these outer membrane proteins.</text>
</comment>
<evidence type="ECO:0000259" key="11">
    <source>
        <dbReference type="PROSITE" id="PS52015"/>
    </source>
</evidence>
<keyword evidence="3 10" id="KW-0813">Transport</keyword>
<comment type="similarity">
    <text evidence="2 10">Belongs to the TonB family.</text>
</comment>
<evidence type="ECO:0000256" key="8">
    <source>
        <dbReference type="ARBA" id="ARBA00022989"/>
    </source>
</evidence>
<proteinExistence type="inferred from homology"/>
<dbReference type="InterPro" id="IPR006260">
    <property type="entry name" value="TonB/TolA_C"/>
</dbReference>
<dbReference type="EMBL" id="JMCG01000001">
    <property type="protein sequence ID" value="KGK11845.1"/>
    <property type="molecule type" value="Genomic_DNA"/>
</dbReference>
<accession>A0A099MFE8</accession>
<dbReference type="GO" id="GO:0015891">
    <property type="term" value="P:siderophore transport"/>
    <property type="evidence" value="ECO:0007669"/>
    <property type="project" value="InterPro"/>
</dbReference>
<keyword evidence="4 10" id="KW-1003">Cell membrane</keyword>
<keyword evidence="5 10" id="KW-0997">Cell inner membrane</keyword>
<dbReference type="Pfam" id="PF03544">
    <property type="entry name" value="TonB_C"/>
    <property type="match status" value="1"/>
</dbReference>
<dbReference type="PROSITE" id="PS52015">
    <property type="entry name" value="TONB_CTD"/>
    <property type="match status" value="1"/>
</dbReference>
<comment type="subcellular location">
    <subcellularLocation>
        <location evidence="1 10">Cell inner membrane</location>
        <topology evidence="1 10">Single-pass membrane protein</topology>
        <orientation evidence="1 10">Periplasmic side</orientation>
    </subcellularLocation>
</comment>
<sequence>MLRLLLSLPVSLAMVFALFSAMAWMVNLGKLNGVTPSAPVSFNMVMFEAQSEVARRQRAVPPPPDVPPPPQPEVMKVSQTPMTTTSAQVEMPNVDMSFSVNGLAISVPSVGIPGNSVTNNHQQLTPLSRVDAVYPAKAKKRGIEGYVLLRFDIDETGRPQNIEVVEAQPARFFERSAVDAVKRWRYQPQIVDGAAQPILGYSTRIEFKMQ</sequence>
<keyword evidence="9" id="KW-0472">Membrane</keyword>
<evidence type="ECO:0000256" key="10">
    <source>
        <dbReference type="RuleBase" id="RU362123"/>
    </source>
</evidence>
<evidence type="ECO:0000313" key="12">
    <source>
        <dbReference type="EMBL" id="KGK11845.1"/>
    </source>
</evidence>
<evidence type="ECO:0000256" key="6">
    <source>
        <dbReference type="ARBA" id="ARBA00022692"/>
    </source>
</evidence>
<evidence type="ECO:0000256" key="5">
    <source>
        <dbReference type="ARBA" id="ARBA00022519"/>
    </source>
</evidence>
<name>A0A099MFE8_9VIBR</name>
<dbReference type="GO" id="GO:0055085">
    <property type="term" value="P:transmembrane transport"/>
    <property type="evidence" value="ECO:0007669"/>
    <property type="project" value="InterPro"/>
</dbReference>